<dbReference type="Pfam" id="PF00588">
    <property type="entry name" value="SpoU_methylase"/>
    <property type="match status" value="1"/>
</dbReference>
<accession>A0A444ZVJ1</accession>
<feature type="domain" description="tRNA/rRNA methyltransferase SpoU type" evidence="4">
    <location>
        <begin position="198"/>
        <end position="345"/>
    </location>
</feature>
<gene>
    <name evidence="5" type="ORF">Ahy_B03g062860</name>
</gene>
<evidence type="ECO:0000256" key="2">
    <source>
        <dbReference type="ARBA" id="ARBA00022679"/>
    </source>
</evidence>
<dbReference type="PANTHER" id="PTHR43191">
    <property type="entry name" value="RRNA METHYLTRANSFERASE 3"/>
    <property type="match status" value="1"/>
</dbReference>
<dbReference type="AlphaFoldDB" id="A0A444ZVJ1"/>
<dbReference type="SMR" id="A0A444ZVJ1"/>
<dbReference type="SUPFAM" id="SSF55315">
    <property type="entry name" value="L30e-like"/>
    <property type="match status" value="1"/>
</dbReference>
<dbReference type="GO" id="GO:0008173">
    <property type="term" value="F:RNA methyltransferase activity"/>
    <property type="evidence" value="ECO:0007669"/>
    <property type="project" value="InterPro"/>
</dbReference>
<dbReference type="InterPro" id="IPR001537">
    <property type="entry name" value="SpoU_MeTrfase"/>
</dbReference>
<evidence type="ECO:0000256" key="3">
    <source>
        <dbReference type="SAM" id="MobiDB-lite"/>
    </source>
</evidence>
<dbReference type="Gramene" id="arahy.Tifrunner.gnm2.ann2.Ah13g528800.1">
    <property type="protein sequence ID" value="arahy.Tifrunner.gnm2.ann2.Ah13g528800.1-CDS"/>
    <property type="gene ID" value="arahy.Tifrunner.gnm2.ann2.Ah13g528800"/>
</dbReference>
<evidence type="ECO:0000259" key="4">
    <source>
        <dbReference type="Pfam" id="PF00588"/>
    </source>
</evidence>
<dbReference type="EMBL" id="SDMP01000013">
    <property type="protein sequence ID" value="RYR18250.1"/>
    <property type="molecule type" value="Genomic_DNA"/>
</dbReference>
<dbReference type="STRING" id="3818.A0A444ZVJ1"/>
<proteinExistence type="predicted"/>
<dbReference type="InterPro" id="IPR029028">
    <property type="entry name" value="Alpha/beta_knot_MTases"/>
</dbReference>
<dbReference type="Proteomes" id="UP000289738">
    <property type="component" value="Chromosome B03"/>
</dbReference>
<sequence length="352" mass="38757">MQCSANVVHCPCSTFSPQTLSTKAFSFQFHPTFKLTSQQQQQQQHKITYPQPPEQRRTCSDGYGNSKKVITSVSNPFVKHCLKLRNSSSYRRSHGSVLVVGSTPIREIYRFQDSFQDENITMECLILLDKAEISSGLDKSAASIVHASPTVMKKISGLQSTDSTDAIAIMKIPASFFNVDDHQKKEDCKKWFLSTHRILVLDGIQDPGNLGTLLRSAVAFRWDGVFLLPGSCDPFNEKALRASRGASFQLPIVSGSWSHLDSLIEEFQMKLLAGHPEHEGLVKPVSLLSPGFCYSLLDMPLCLVLGSEGSGLSEKSLQACELVSIAMAGEYESLNVSVAGGIFLYMLQPNNT</sequence>
<dbReference type="GO" id="GO:0032259">
    <property type="term" value="P:methylation"/>
    <property type="evidence" value="ECO:0007669"/>
    <property type="project" value="UniProtKB-KW"/>
</dbReference>
<dbReference type="Gene3D" id="3.30.1330.30">
    <property type="match status" value="1"/>
</dbReference>
<name>A0A444ZVJ1_ARAHY</name>
<dbReference type="InterPro" id="IPR051259">
    <property type="entry name" value="rRNA_Methyltransferase"/>
</dbReference>
<dbReference type="InterPro" id="IPR029026">
    <property type="entry name" value="tRNA_m1G_MTases_N"/>
</dbReference>
<dbReference type="PANTHER" id="PTHR43191:SF2">
    <property type="entry name" value="RRNA METHYLTRANSFERASE 3, MITOCHONDRIAL"/>
    <property type="match status" value="1"/>
</dbReference>
<comment type="caution">
    <text evidence="5">The sequence shown here is derived from an EMBL/GenBank/DDBJ whole genome shotgun (WGS) entry which is preliminary data.</text>
</comment>
<feature type="region of interest" description="Disordered" evidence="3">
    <location>
        <begin position="40"/>
        <end position="59"/>
    </location>
</feature>
<dbReference type="GO" id="GO:0006396">
    <property type="term" value="P:RNA processing"/>
    <property type="evidence" value="ECO:0007669"/>
    <property type="project" value="InterPro"/>
</dbReference>
<keyword evidence="1" id="KW-0489">Methyltransferase</keyword>
<keyword evidence="2" id="KW-0808">Transferase</keyword>
<dbReference type="GO" id="GO:0003723">
    <property type="term" value="F:RNA binding"/>
    <property type="evidence" value="ECO:0007669"/>
    <property type="project" value="InterPro"/>
</dbReference>
<dbReference type="Gene3D" id="3.40.1280.10">
    <property type="match status" value="1"/>
</dbReference>
<reference evidence="5 6" key="1">
    <citation type="submission" date="2019-01" db="EMBL/GenBank/DDBJ databases">
        <title>Sequencing of cultivated peanut Arachis hypogaea provides insights into genome evolution and oil improvement.</title>
        <authorList>
            <person name="Chen X."/>
        </authorList>
    </citation>
    <scope>NUCLEOTIDE SEQUENCE [LARGE SCALE GENOMIC DNA]</scope>
    <source>
        <strain evidence="6">cv. Fuhuasheng</strain>
        <tissue evidence="5">Leaves</tissue>
    </source>
</reference>
<evidence type="ECO:0000256" key="1">
    <source>
        <dbReference type="ARBA" id="ARBA00022603"/>
    </source>
</evidence>
<protein>
    <recommendedName>
        <fullName evidence="4">tRNA/rRNA methyltransferase SpoU type domain-containing protein</fullName>
    </recommendedName>
</protein>
<dbReference type="OrthoDB" id="270651at2759"/>
<organism evidence="5 6">
    <name type="scientific">Arachis hypogaea</name>
    <name type="common">Peanut</name>
    <dbReference type="NCBI Taxonomy" id="3818"/>
    <lineage>
        <taxon>Eukaryota</taxon>
        <taxon>Viridiplantae</taxon>
        <taxon>Streptophyta</taxon>
        <taxon>Embryophyta</taxon>
        <taxon>Tracheophyta</taxon>
        <taxon>Spermatophyta</taxon>
        <taxon>Magnoliopsida</taxon>
        <taxon>eudicotyledons</taxon>
        <taxon>Gunneridae</taxon>
        <taxon>Pentapetalae</taxon>
        <taxon>rosids</taxon>
        <taxon>fabids</taxon>
        <taxon>Fabales</taxon>
        <taxon>Fabaceae</taxon>
        <taxon>Papilionoideae</taxon>
        <taxon>50 kb inversion clade</taxon>
        <taxon>dalbergioids sensu lato</taxon>
        <taxon>Dalbergieae</taxon>
        <taxon>Pterocarpus clade</taxon>
        <taxon>Arachis</taxon>
    </lineage>
</organism>
<dbReference type="CDD" id="cd18095">
    <property type="entry name" value="SpoU-like_rRNA-MTase"/>
    <property type="match status" value="1"/>
</dbReference>
<dbReference type="FunFam" id="3.40.1280.10:FF:000027">
    <property type="entry name" value="Putative tRNA/rRNA methyltransferase YsgA"/>
    <property type="match status" value="1"/>
</dbReference>
<keyword evidence="6" id="KW-1185">Reference proteome</keyword>
<dbReference type="SUPFAM" id="SSF75217">
    <property type="entry name" value="alpha/beta knot"/>
    <property type="match status" value="1"/>
</dbReference>
<dbReference type="InterPro" id="IPR029064">
    <property type="entry name" value="Ribosomal_eL30-like_sf"/>
</dbReference>
<evidence type="ECO:0000313" key="5">
    <source>
        <dbReference type="EMBL" id="RYR18250.1"/>
    </source>
</evidence>
<evidence type="ECO:0000313" key="6">
    <source>
        <dbReference type="Proteomes" id="UP000289738"/>
    </source>
</evidence>